<keyword evidence="2" id="KW-1185">Reference proteome</keyword>
<protein>
    <submittedName>
        <fullName evidence="1">Uncharacterized protein</fullName>
    </submittedName>
</protein>
<evidence type="ECO:0000313" key="2">
    <source>
        <dbReference type="Proteomes" id="UP000006362"/>
    </source>
</evidence>
<dbReference type="RefSeq" id="WP_013536790.1">
    <property type="nucleotide sequence ID" value="NC_014926.1"/>
</dbReference>
<dbReference type="OrthoDB" id="1669646at2"/>
<organism evidence="1 2">
    <name type="scientific">Thermovibrio ammonificans (strain DSM 15698 / JCM 12110 / HB-1)</name>
    <dbReference type="NCBI Taxonomy" id="648996"/>
    <lineage>
        <taxon>Bacteria</taxon>
        <taxon>Pseudomonadati</taxon>
        <taxon>Aquificota</taxon>
        <taxon>Aquificia</taxon>
        <taxon>Desulfurobacteriales</taxon>
        <taxon>Desulfurobacteriaceae</taxon>
        <taxon>Thermovibrio</taxon>
    </lineage>
</organism>
<evidence type="ECO:0000313" key="1">
    <source>
        <dbReference type="EMBL" id="ADU96004.1"/>
    </source>
</evidence>
<gene>
    <name evidence="1" type="ordered locus">Theam_0030</name>
</gene>
<name>E8T2S9_THEA1</name>
<dbReference type="STRING" id="648996.Theam_0030"/>
<dbReference type="HOGENOM" id="CLU_1453748_0_0_0"/>
<dbReference type="Gene3D" id="1.10.10.60">
    <property type="entry name" value="Homeodomain-like"/>
    <property type="match status" value="1"/>
</dbReference>
<reference evidence="1" key="1">
    <citation type="submission" date="2011-01" db="EMBL/GenBank/DDBJ databases">
        <title>Complete sequence of chromosome of Thermovibrio ammonificans HB-1.</title>
        <authorList>
            <consortium name="US DOE Joint Genome Institute"/>
            <person name="Lucas S."/>
            <person name="Copeland A."/>
            <person name="Lapidus A."/>
            <person name="Cheng J.-F."/>
            <person name="Goodwin L."/>
            <person name="Pitluck S."/>
            <person name="Davenport K."/>
            <person name="Detter J.C."/>
            <person name="Han C."/>
            <person name="Tapia R."/>
            <person name="Land M."/>
            <person name="Hauser L."/>
            <person name="Kyrpides N."/>
            <person name="Ivanova N."/>
            <person name="Ovchinnikova G."/>
            <person name="Vetriani C."/>
            <person name="Woyke T."/>
        </authorList>
    </citation>
    <scope>NUCLEOTIDE SEQUENCE [LARGE SCALE GENOMIC DNA]</scope>
    <source>
        <strain evidence="1">HB-1</strain>
    </source>
</reference>
<sequence length="186" mass="21963">MRASDIAIAMDKLKVFQINELVDHLMEEWGFLGRSTVKTKVESTVYSWLKYKTLVRVNKEPPIFALPDYADRWRELYGREKRCPVCGKTFYSRRGSQDKYCSRKCYEKAKAKRRRADTRRRVRKYLQSADQAAVNKGKPWTKEEVRKLVELRKEGKTLREIALLLGRTVYAVRWKAKTLKEVSNAH</sequence>
<accession>E8T2S9</accession>
<dbReference type="EMBL" id="CP002444">
    <property type="protein sequence ID" value="ADU96004.1"/>
    <property type="molecule type" value="Genomic_DNA"/>
</dbReference>
<dbReference type="Proteomes" id="UP000006362">
    <property type="component" value="Chromosome"/>
</dbReference>
<proteinExistence type="predicted"/>
<dbReference type="KEGG" id="tam:Theam_0030"/>
<dbReference type="AlphaFoldDB" id="E8T2S9"/>